<evidence type="ECO:0000256" key="2">
    <source>
        <dbReference type="ARBA" id="ARBA00004115"/>
    </source>
</evidence>
<reference evidence="13" key="2">
    <citation type="journal article" date="2019" name="Gigascience">
        <title>High-quality Schistosoma haematobium genome achieved by single-molecule and long-range sequencing.</title>
        <authorList>
            <person name="Stroehlein A.J."/>
            <person name="Korhonen P.K."/>
            <person name="Chong T.M."/>
            <person name="Lim Y.L."/>
            <person name="Chan K.G."/>
            <person name="Webster B."/>
            <person name="Rollinson D."/>
            <person name="Brindley P.J."/>
            <person name="Gasser R.B."/>
            <person name="Young N.D."/>
        </authorList>
    </citation>
    <scope>NUCLEOTIDE SEQUENCE</scope>
</reference>
<dbReference type="GO" id="GO:0008250">
    <property type="term" value="C:oligosaccharyltransferase complex"/>
    <property type="evidence" value="ECO:0007669"/>
    <property type="project" value="UniProtKB-UniRule"/>
</dbReference>
<comment type="similarity">
    <text evidence="4 11">Belongs to the OST1 family.</text>
</comment>
<keyword evidence="13" id="KW-0647">Proteasome</keyword>
<comment type="caution">
    <text evidence="13">The sequence shown here is derived from an EMBL/GenBank/DDBJ whole genome shotgun (WGS) entry which is preliminary data.</text>
</comment>
<reference evidence="13" key="3">
    <citation type="submission" date="2021-06" db="EMBL/GenBank/DDBJ databases">
        <title>Chromosome-level genome assembly for S. haematobium.</title>
        <authorList>
            <person name="Stroehlein A.J."/>
        </authorList>
    </citation>
    <scope>NUCLEOTIDE SEQUENCE</scope>
</reference>
<comment type="pathway">
    <text evidence="3 11">Protein modification; protein glycosylation.</text>
</comment>
<evidence type="ECO:0000313" key="14">
    <source>
        <dbReference type="Proteomes" id="UP000471633"/>
    </source>
</evidence>
<evidence type="ECO:0000256" key="6">
    <source>
        <dbReference type="ARBA" id="ARBA00022692"/>
    </source>
</evidence>
<keyword evidence="9 11" id="KW-1133">Transmembrane helix</keyword>
<dbReference type="GeneID" id="24590475"/>
<evidence type="ECO:0000313" key="13">
    <source>
        <dbReference type="EMBL" id="KAH9586892.1"/>
    </source>
</evidence>
<evidence type="ECO:0000256" key="11">
    <source>
        <dbReference type="RuleBase" id="RU361143"/>
    </source>
</evidence>
<dbReference type="Proteomes" id="UP000471633">
    <property type="component" value="Unassembled WGS sequence"/>
</dbReference>
<evidence type="ECO:0000256" key="10">
    <source>
        <dbReference type="ARBA" id="ARBA00023136"/>
    </source>
</evidence>
<dbReference type="AlphaFoldDB" id="A0A922IU61"/>
<feature type="coiled-coil region" evidence="12">
    <location>
        <begin position="496"/>
        <end position="523"/>
    </location>
</feature>
<keyword evidence="12" id="KW-0175">Coiled coil</keyword>
<reference evidence="13" key="1">
    <citation type="journal article" date="2012" name="Nat. Genet.">
        <title>Whole-genome sequence of Schistosoma haematobium.</title>
        <authorList>
            <person name="Young N.D."/>
            <person name="Jex A.R."/>
            <person name="Li B."/>
            <person name="Liu S."/>
            <person name="Yang L."/>
            <person name="Xiong Z."/>
            <person name="Li Y."/>
            <person name="Cantacessi C."/>
            <person name="Hall R.S."/>
            <person name="Xu X."/>
            <person name="Chen F."/>
            <person name="Wu X."/>
            <person name="Zerlotini A."/>
            <person name="Oliveira G."/>
            <person name="Hofmann A."/>
            <person name="Zhang G."/>
            <person name="Fang X."/>
            <person name="Kang Y."/>
            <person name="Campbell B.E."/>
            <person name="Loukas A."/>
            <person name="Ranganathan S."/>
            <person name="Rollinson D."/>
            <person name="Rinaldi G."/>
            <person name="Brindley P.J."/>
            <person name="Yang H."/>
            <person name="Wang J."/>
            <person name="Wang J."/>
            <person name="Gasser R.B."/>
        </authorList>
    </citation>
    <scope>NUCLEOTIDE SEQUENCE</scope>
</reference>
<evidence type="ECO:0000256" key="9">
    <source>
        <dbReference type="ARBA" id="ARBA00022989"/>
    </source>
</evidence>
<dbReference type="EMBL" id="AMPZ03000003">
    <property type="protein sequence ID" value="KAH9586892.1"/>
    <property type="molecule type" value="Genomic_DNA"/>
</dbReference>
<comment type="subunit">
    <text evidence="11">Component of the oligosaccharyltransferase (OST) complex.</text>
</comment>
<dbReference type="GO" id="GO:0018279">
    <property type="term" value="P:protein N-linked glycosylation via asparagine"/>
    <property type="evidence" value="ECO:0007669"/>
    <property type="project" value="TreeGrafter"/>
</dbReference>
<feature type="transmembrane region" description="Helical" evidence="11">
    <location>
        <begin position="427"/>
        <end position="446"/>
    </location>
</feature>
<dbReference type="GO" id="GO:0000502">
    <property type="term" value="C:proteasome complex"/>
    <property type="evidence" value="ECO:0007669"/>
    <property type="project" value="UniProtKB-KW"/>
</dbReference>
<evidence type="ECO:0000256" key="8">
    <source>
        <dbReference type="ARBA" id="ARBA00022824"/>
    </source>
</evidence>
<dbReference type="RefSeq" id="XP_051068723.1">
    <property type="nucleotide sequence ID" value="XM_051212804.1"/>
</dbReference>
<protein>
    <recommendedName>
        <fullName evidence="5 11">Dolichyl-diphosphooligosaccharide--protein glycosyltransferase subunit 1</fullName>
    </recommendedName>
</protein>
<evidence type="ECO:0000256" key="4">
    <source>
        <dbReference type="ARBA" id="ARBA00008905"/>
    </source>
</evidence>
<evidence type="ECO:0000256" key="1">
    <source>
        <dbReference type="ARBA" id="ARBA00002791"/>
    </source>
</evidence>
<dbReference type="CTD" id="24590475"/>
<gene>
    <name evidence="13" type="primary">RPN1_1</name>
    <name evidence="13" type="ORF">MS3_00004837</name>
</gene>
<dbReference type="PANTHER" id="PTHR21049:SF0">
    <property type="entry name" value="DOLICHYL-DIPHOSPHOOLIGOSACCHARIDE--PROTEIN GLYCOSYLTRANSFERASE SUBUNIT 1"/>
    <property type="match status" value="1"/>
</dbReference>
<comment type="subcellular location">
    <subcellularLocation>
        <location evidence="2 11">Endoplasmic reticulum membrane</location>
        <topology evidence="2 11">Single-pass type I membrane protein</topology>
    </subcellularLocation>
</comment>
<keyword evidence="8 11" id="KW-0256">Endoplasmic reticulum</keyword>
<accession>A0A922IU61</accession>
<keyword evidence="14" id="KW-1185">Reference proteome</keyword>
<name>A0A922IU61_SCHHA</name>
<dbReference type="InterPro" id="IPR007676">
    <property type="entry name" value="Ribophorin_I"/>
</dbReference>
<feature type="signal peptide" evidence="11">
    <location>
        <begin position="1"/>
        <end position="30"/>
    </location>
</feature>
<evidence type="ECO:0000256" key="12">
    <source>
        <dbReference type="SAM" id="Coils"/>
    </source>
</evidence>
<reference evidence="13" key="4">
    <citation type="journal article" date="2022" name="PLoS Pathog.">
        <title>Chromosome-level genome of Schistosoma haematobium underpins genome-wide explorations of molecular variation.</title>
        <authorList>
            <person name="Stroehlein A.J."/>
            <person name="Korhonen P.K."/>
            <person name="Lee V.V."/>
            <person name="Ralph S.A."/>
            <person name="Mentink-Kane M."/>
            <person name="You H."/>
            <person name="McManus D.P."/>
            <person name="Tchuente L.T."/>
            <person name="Stothard J.R."/>
            <person name="Kaur P."/>
            <person name="Dudchenko O."/>
            <person name="Aiden E.L."/>
            <person name="Yang B."/>
            <person name="Yang H."/>
            <person name="Emery A.M."/>
            <person name="Webster B.L."/>
            <person name="Brindley P.J."/>
            <person name="Rollinson D."/>
            <person name="Chang B.C.H."/>
            <person name="Gasser R.B."/>
            <person name="Young N.D."/>
        </authorList>
    </citation>
    <scope>NUCLEOTIDE SEQUENCE</scope>
</reference>
<dbReference type="PANTHER" id="PTHR21049">
    <property type="entry name" value="RIBOPHORIN I"/>
    <property type="match status" value="1"/>
</dbReference>
<dbReference type="Pfam" id="PF04597">
    <property type="entry name" value="Ribophorin_I"/>
    <property type="match status" value="1"/>
</dbReference>
<sequence length="594" mass="68121">MHPPQSVVHCVNSQLLMLFVFLLLVVPVLGLKNTNVTRTIRFKGNIVKIHHDILLSETPAKYQLVIEEREWKHLAFIGASCGDLKSSRKVPVKPTTGMPYTYSIDLGKPSTEQIHLFVDIVLTELLEPRPAEIYQADKQFVKFSGNAYFYSPYLTDNQLTYIHLPKGQLLTHTATSTPPVINGNNLVYGTYESRPAFSTEPLVLHFEYYVPFLTVTDMTRLIEVSHWGNIAVEETLEIVNTGAKLRGSFSRLDFDYGVGQQVAVNSLKTVLPPSAKDIYYRDEIGNISTSTVKNLLDSVEVTLVPRFPLMGGWKTRYTIGYNIPAYEFLYHSGSKFVLVMPFIDRVYKDQFIRNLTLKIVLPETSDDIQFETPFPVHEQHFENLKTYLDTSGRTVIVCKAANLVDEHIQDFKVNYRFFLPMLLREPMMLILAFLCIFGAVIIYVRLDFSIYKDEKNELRLRIQTLVDETQALLRCRSSLYQCYEDALTKYKGSKDSAQFTTDRRKLEAEYKSLNQQLMSVQNKIGDLYPDGVDKLNDINHLDQQYRDLVQEGIQLAEKLLTGKLTKPQYQSSNDDLCSKKADIIYRIDSILECL</sequence>
<evidence type="ECO:0000256" key="5">
    <source>
        <dbReference type="ARBA" id="ARBA00017611"/>
    </source>
</evidence>
<organism evidence="13 14">
    <name type="scientific">Schistosoma haematobium</name>
    <name type="common">Blood fluke</name>
    <dbReference type="NCBI Taxonomy" id="6185"/>
    <lineage>
        <taxon>Eukaryota</taxon>
        <taxon>Metazoa</taxon>
        <taxon>Spiralia</taxon>
        <taxon>Lophotrochozoa</taxon>
        <taxon>Platyhelminthes</taxon>
        <taxon>Trematoda</taxon>
        <taxon>Digenea</taxon>
        <taxon>Strigeidida</taxon>
        <taxon>Schistosomatoidea</taxon>
        <taxon>Schistosomatidae</taxon>
        <taxon>Schistosoma</taxon>
    </lineage>
</organism>
<keyword evidence="10 11" id="KW-0472">Membrane</keyword>
<feature type="chain" id="PRO_5038165574" description="Dolichyl-diphosphooligosaccharide--protein glycosyltransferase subunit 1" evidence="11">
    <location>
        <begin position="31"/>
        <end position="594"/>
    </location>
</feature>
<evidence type="ECO:0000256" key="7">
    <source>
        <dbReference type="ARBA" id="ARBA00022729"/>
    </source>
</evidence>
<keyword evidence="6 11" id="KW-0812">Transmembrane</keyword>
<comment type="function">
    <text evidence="1 11">Subunit of the oligosaccharyl transferase (OST) complex that catalyzes the initial transfer of a defined glycan (Glc(3)Man(9)GlcNAc(2) in eukaryotes) from the lipid carrier dolichol-pyrophosphate to an asparagine residue within an Asn-X-Ser/Thr consensus motif in nascent polypeptide chains, the first step in protein N-glycosylation. N-glycosylation occurs cotranslationally and the complex associates with the Sec61 complex at the channel-forming translocon complex that mediates protein translocation across the endoplasmic reticulum (ER). All subunits are required for a maximal enzyme activity.</text>
</comment>
<evidence type="ECO:0000256" key="3">
    <source>
        <dbReference type="ARBA" id="ARBA00004922"/>
    </source>
</evidence>
<keyword evidence="7 11" id="KW-0732">Signal</keyword>
<proteinExistence type="inferred from homology"/>